<dbReference type="AlphaFoldDB" id="A0AA88DY38"/>
<sequence length="42" mass="4434">MVTGVASRWDPAAFSLKMATQGRGVVAGGHRGDLFSSEMVRP</sequence>
<proteinExistence type="predicted"/>
<keyword evidence="2" id="KW-1185">Reference proteome</keyword>
<name>A0AA88DY38_FICCA</name>
<feature type="non-terminal residue" evidence="1">
    <location>
        <position position="42"/>
    </location>
</feature>
<protein>
    <submittedName>
        <fullName evidence="1">Uncharacterized protein</fullName>
    </submittedName>
</protein>
<reference evidence="1" key="1">
    <citation type="submission" date="2023-07" db="EMBL/GenBank/DDBJ databases">
        <title>draft genome sequence of fig (Ficus carica).</title>
        <authorList>
            <person name="Takahashi T."/>
            <person name="Nishimura K."/>
        </authorList>
    </citation>
    <scope>NUCLEOTIDE SEQUENCE</scope>
</reference>
<dbReference type="EMBL" id="BTGU01000172">
    <property type="protein sequence ID" value="GMN64227.1"/>
    <property type="molecule type" value="Genomic_DNA"/>
</dbReference>
<comment type="caution">
    <text evidence="1">The sequence shown here is derived from an EMBL/GenBank/DDBJ whole genome shotgun (WGS) entry which is preliminary data.</text>
</comment>
<accession>A0AA88DY38</accession>
<evidence type="ECO:0000313" key="1">
    <source>
        <dbReference type="EMBL" id="GMN64227.1"/>
    </source>
</evidence>
<dbReference type="Proteomes" id="UP001187192">
    <property type="component" value="Unassembled WGS sequence"/>
</dbReference>
<gene>
    <name evidence="1" type="ORF">TIFTF001_033304</name>
</gene>
<evidence type="ECO:0000313" key="2">
    <source>
        <dbReference type="Proteomes" id="UP001187192"/>
    </source>
</evidence>
<organism evidence="1 2">
    <name type="scientific">Ficus carica</name>
    <name type="common">Common fig</name>
    <dbReference type="NCBI Taxonomy" id="3494"/>
    <lineage>
        <taxon>Eukaryota</taxon>
        <taxon>Viridiplantae</taxon>
        <taxon>Streptophyta</taxon>
        <taxon>Embryophyta</taxon>
        <taxon>Tracheophyta</taxon>
        <taxon>Spermatophyta</taxon>
        <taxon>Magnoliopsida</taxon>
        <taxon>eudicotyledons</taxon>
        <taxon>Gunneridae</taxon>
        <taxon>Pentapetalae</taxon>
        <taxon>rosids</taxon>
        <taxon>fabids</taxon>
        <taxon>Rosales</taxon>
        <taxon>Moraceae</taxon>
        <taxon>Ficeae</taxon>
        <taxon>Ficus</taxon>
    </lineage>
</organism>